<keyword evidence="3" id="KW-1185">Reference proteome</keyword>
<sequence>MSAASTTPARENDTAAIRALLESSAAAWARGDGAGYGAHFTEDATDVTFTGTVYHGPAEIGGAHQALFDSFLKGTHLTVDLLDLRFPGPDTAIAVTRGEVHKGARPRRLGKLATYTLIRTAGGDWRIAAVQKTKHRPLTEALTFHTRPKTRPAPRPAA</sequence>
<dbReference type="InterPro" id="IPR011944">
    <property type="entry name" value="Steroid_delta5-4_isomerase"/>
</dbReference>
<dbReference type="EMBL" id="AP017424">
    <property type="protein sequence ID" value="BAU82761.1"/>
    <property type="molecule type" value="Genomic_DNA"/>
</dbReference>
<accession>A0A160NY05</accession>
<evidence type="ECO:0000313" key="2">
    <source>
        <dbReference type="EMBL" id="BAU82761.1"/>
    </source>
</evidence>
<dbReference type="KEGG" id="slau:SLA_1823"/>
<dbReference type="InterPro" id="IPR027843">
    <property type="entry name" value="DUF4440"/>
</dbReference>
<feature type="domain" description="DUF4440" evidence="1">
    <location>
        <begin position="17"/>
        <end position="127"/>
    </location>
</feature>
<dbReference type="InterPro" id="IPR032710">
    <property type="entry name" value="NTF2-like_dom_sf"/>
</dbReference>
<dbReference type="Proteomes" id="UP000217676">
    <property type="component" value="Chromosome"/>
</dbReference>
<name>A0A160NY05_STRLU</name>
<protein>
    <submittedName>
        <fullName evidence="2">SnoaL-like domain-containing protein</fullName>
    </submittedName>
</protein>
<dbReference type="Gene3D" id="3.10.450.50">
    <property type="match status" value="1"/>
</dbReference>
<organism evidence="2 3">
    <name type="scientific">Streptomyces laurentii</name>
    <dbReference type="NCBI Taxonomy" id="39478"/>
    <lineage>
        <taxon>Bacteria</taxon>
        <taxon>Bacillati</taxon>
        <taxon>Actinomycetota</taxon>
        <taxon>Actinomycetes</taxon>
        <taxon>Kitasatosporales</taxon>
        <taxon>Streptomycetaceae</taxon>
        <taxon>Streptomyces</taxon>
    </lineage>
</organism>
<dbReference type="NCBIfam" id="TIGR02246">
    <property type="entry name" value="SgcJ/EcaC family oxidoreductase"/>
    <property type="match status" value="1"/>
</dbReference>
<evidence type="ECO:0000259" key="1">
    <source>
        <dbReference type="Pfam" id="PF14534"/>
    </source>
</evidence>
<gene>
    <name evidence="2" type="ORF">SLA_1823</name>
</gene>
<dbReference type="AlphaFoldDB" id="A0A160NY05"/>
<dbReference type="Pfam" id="PF14534">
    <property type="entry name" value="DUF4440"/>
    <property type="match status" value="1"/>
</dbReference>
<evidence type="ECO:0000313" key="3">
    <source>
        <dbReference type="Proteomes" id="UP000217676"/>
    </source>
</evidence>
<proteinExistence type="predicted"/>
<dbReference type="SUPFAM" id="SSF54427">
    <property type="entry name" value="NTF2-like"/>
    <property type="match status" value="1"/>
</dbReference>
<reference evidence="2 3" key="1">
    <citation type="journal article" date="2016" name="Genome Announc.">
        <title>Complete Genome Sequence of Thiostrepton-Producing Streptomyces laurentii ATCC 31255.</title>
        <authorList>
            <person name="Doi K."/>
            <person name="Fujino Y."/>
            <person name="Nagayoshi Y."/>
            <person name="Ohshima T."/>
            <person name="Ogata S."/>
        </authorList>
    </citation>
    <scope>NUCLEOTIDE SEQUENCE [LARGE SCALE GENOMIC DNA]</scope>
    <source>
        <strain evidence="2 3">ATCC 31255</strain>
    </source>
</reference>